<evidence type="ECO:0000259" key="5">
    <source>
        <dbReference type="Pfam" id="PF22939"/>
    </source>
</evidence>
<feature type="domain" description="GPI inositol-deacylase winged helix" evidence="5">
    <location>
        <begin position="511"/>
        <end position="589"/>
    </location>
</feature>
<evidence type="ECO:0000313" key="7">
    <source>
        <dbReference type="EMBL" id="KIW30853.1"/>
    </source>
</evidence>
<accession>A0A0D2CI80</accession>
<dbReference type="Pfam" id="PF12796">
    <property type="entry name" value="Ank_2"/>
    <property type="match status" value="6"/>
</dbReference>
<keyword evidence="4" id="KW-0175">Coiled coil</keyword>
<dbReference type="OrthoDB" id="5421817at2759"/>
<keyword evidence="1" id="KW-0677">Repeat</keyword>
<dbReference type="InterPro" id="IPR036770">
    <property type="entry name" value="Ankyrin_rpt-contain_sf"/>
</dbReference>
<dbReference type="InterPro" id="IPR051165">
    <property type="entry name" value="Multifunctional_ANK_Repeat"/>
</dbReference>
<dbReference type="InterPro" id="IPR002110">
    <property type="entry name" value="Ankyrin_rpt"/>
</dbReference>
<protein>
    <submittedName>
        <fullName evidence="7">Uncharacterized protein</fullName>
    </submittedName>
</protein>
<dbReference type="GeneID" id="27341740"/>
<dbReference type="InterPro" id="IPR027417">
    <property type="entry name" value="P-loop_NTPase"/>
</dbReference>
<gene>
    <name evidence="7" type="ORF">PV07_02546</name>
</gene>
<dbReference type="VEuPathDB" id="FungiDB:PV07_02546"/>
<feature type="coiled-coil region" evidence="4">
    <location>
        <begin position="34"/>
        <end position="61"/>
    </location>
</feature>
<feature type="repeat" description="ANK" evidence="3">
    <location>
        <begin position="1325"/>
        <end position="1349"/>
    </location>
</feature>
<keyword evidence="2 3" id="KW-0040">ANK repeat</keyword>
<feature type="repeat" description="ANK" evidence="3">
    <location>
        <begin position="692"/>
        <end position="724"/>
    </location>
</feature>
<dbReference type="PRINTS" id="PR01415">
    <property type="entry name" value="ANKYRIN"/>
</dbReference>
<feature type="repeat" description="ANK" evidence="3">
    <location>
        <begin position="1393"/>
        <end position="1426"/>
    </location>
</feature>
<feature type="domain" description="Nephrocystin 3-like N-terminal" evidence="6">
    <location>
        <begin position="222"/>
        <end position="400"/>
    </location>
</feature>
<feature type="repeat" description="ANK" evidence="3">
    <location>
        <begin position="959"/>
        <end position="991"/>
    </location>
</feature>
<proteinExistence type="predicted"/>
<keyword evidence="8" id="KW-1185">Reference proteome</keyword>
<dbReference type="Pfam" id="PF22939">
    <property type="entry name" value="WHD_GPIID"/>
    <property type="match status" value="1"/>
</dbReference>
<evidence type="ECO:0000256" key="4">
    <source>
        <dbReference type="SAM" id="Coils"/>
    </source>
</evidence>
<dbReference type="EMBL" id="KN847041">
    <property type="protein sequence ID" value="KIW30853.1"/>
    <property type="molecule type" value="Genomic_DNA"/>
</dbReference>
<feature type="repeat" description="ANK" evidence="3">
    <location>
        <begin position="926"/>
        <end position="958"/>
    </location>
</feature>
<dbReference type="InterPro" id="IPR056884">
    <property type="entry name" value="NPHP3-like_N"/>
</dbReference>
<feature type="repeat" description="ANK" evidence="3">
    <location>
        <begin position="1121"/>
        <end position="1153"/>
    </location>
</feature>
<dbReference type="PANTHER" id="PTHR24123:SF33">
    <property type="entry name" value="PROTEIN HOS4"/>
    <property type="match status" value="1"/>
</dbReference>
<dbReference type="Gene3D" id="3.40.50.300">
    <property type="entry name" value="P-loop containing nucleotide triphosphate hydrolases"/>
    <property type="match status" value="1"/>
</dbReference>
<feature type="repeat" description="ANK" evidence="3">
    <location>
        <begin position="757"/>
        <end position="790"/>
    </location>
</feature>
<organism evidence="7 8">
    <name type="scientific">Cladophialophora immunda</name>
    <dbReference type="NCBI Taxonomy" id="569365"/>
    <lineage>
        <taxon>Eukaryota</taxon>
        <taxon>Fungi</taxon>
        <taxon>Dikarya</taxon>
        <taxon>Ascomycota</taxon>
        <taxon>Pezizomycotina</taxon>
        <taxon>Eurotiomycetes</taxon>
        <taxon>Chaetothyriomycetidae</taxon>
        <taxon>Chaetothyriales</taxon>
        <taxon>Herpotrichiellaceae</taxon>
        <taxon>Cladophialophora</taxon>
    </lineage>
</organism>
<dbReference type="Proteomes" id="UP000054466">
    <property type="component" value="Unassembled WGS sequence"/>
</dbReference>
<feature type="repeat" description="ANK" evidence="3">
    <location>
        <begin position="1154"/>
        <end position="1178"/>
    </location>
</feature>
<feature type="repeat" description="ANK" evidence="3">
    <location>
        <begin position="992"/>
        <end position="1024"/>
    </location>
</feature>
<evidence type="ECO:0000256" key="3">
    <source>
        <dbReference type="PROSITE-ProRule" id="PRU00023"/>
    </source>
</evidence>
<dbReference type="PROSITE" id="PS50088">
    <property type="entry name" value="ANK_REPEAT"/>
    <property type="match status" value="12"/>
</dbReference>
<evidence type="ECO:0000259" key="6">
    <source>
        <dbReference type="Pfam" id="PF24883"/>
    </source>
</evidence>
<reference evidence="7 8" key="1">
    <citation type="submission" date="2015-01" db="EMBL/GenBank/DDBJ databases">
        <title>The Genome Sequence of Cladophialophora immunda CBS83496.</title>
        <authorList>
            <consortium name="The Broad Institute Genomics Platform"/>
            <person name="Cuomo C."/>
            <person name="de Hoog S."/>
            <person name="Gorbushina A."/>
            <person name="Stielow B."/>
            <person name="Teixiera M."/>
            <person name="Abouelleil A."/>
            <person name="Chapman S.B."/>
            <person name="Priest M."/>
            <person name="Young S.K."/>
            <person name="Wortman J."/>
            <person name="Nusbaum C."/>
            <person name="Birren B."/>
        </authorList>
    </citation>
    <scope>NUCLEOTIDE SEQUENCE [LARGE SCALE GENOMIC DNA]</scope>
    <source>
        <strain evidence="7 8">CBS 83496</strain>
    </source>
</reference>
<feature type="repeat" description="ANK" evidence="3">
    <location>
        <begin position="1257"/>
        <end position="1281"/>
    </location>
</feature>
<evidence type="ECO:0000256" key="1">
    <source>
        <dbReference type="ARBA" id="ARBA00022737"/>
    </source>
</evidence>
<evidence type="ECO:0000256" key="2">
    <source>
        <dbReference type="ARBA" id="ARBA00023043"/>
    </source>
</evidence>
<evidence type="ECO:0000313" key="8">
    <source>
        <dbReference type="Proteomes" id="UP000054466"/>
    </source>
</evidence>
<dbReference type="HOGENOM" id="CLU_000288_34_23_1"/>
<name>A0A0D2CI80_9EURO</name>
<dbReference type="SUPFAM" id="SSF48403">
    <property type="entry name" value="Ankyrin repeat"/>
    <property type="match status" value="2"/>
</dbReference>
<dbReference type="SMART" id="SM00248">
    <property type="entry name" value="ANK"/>
    <property type="match status" value="20"/>
</dbReference>
<dbReference type="PANTHER" id="PTHR24123">
    <property type="entry name" value="ANKYRIN REPEAT-CONTAINING"/>
    <property type="match status" value="1"/>
</dbReference>
<dbReference type="Pfam" id="PF24883">
    <property type="entry name" value="NPHP3_N"/>
    <property type="match status" value="1"/>
</dbReference>
<feature type="repeat" description="ANK" evidence="3">
    <location>
        <begin position="1223"/>
        <end position="1247"/>
    </location>
</feature>
<dbReference type="STRING" id="569365.A0A0D2CI80"/>
<dbReference type="Gene3D" id="1.25.40.20">
    <property type="entry name" value="Ankyrin repeat-containing domain"/>
    <property type="match status" value="6"/>
</dbReference>
<dbReference type="Pfam" id="PF00023">
    <property type="entry name" value="Ank"/>
    <property type="match status" value="2"/>
</dbReference>
<sequence length="1484" mass="163940">MDPLSASASVIAVLQLSGEVVKYVNEAIGATTERKRLRDEVRACEDVLQQLKDEAAESREDEDWRKRIKALEGPDGPLTRLSATFKILKVELQPKQGLRRISTALKWPLTREKVDKLVQAIEREKSLLTFALTNDCRKLMQNIKKSAIENHDRLADLIATLEIHSTSRFEELKGDIEVAFGHLKGSQERKEAAGTREAILRWLTQIDYAPQQNDFVSLHQPGTCEWLLLSPQYTSWLQAHKQTLFCPGIPGSGKTIMTSVVVQDLLEKRRCQEIPCATAENESCQCARVGIAYLYCNFRRQHEQQSQDLLTNLLKQLAAQTSLPGAVKDLYDRHHSEKTQPTLLEISDTLRTVAAGYSRVFLIVDALDECHVSDGNRSRFLSELFELQDKTGANLFVTSRPLPAIEQSFEGCISREILATEEDIGMYIDGHMSQVKLPDFVLRRADLQDDIKAGIVKSVRGMFLLAKLHLDSLAGKKSPKAVRNALQNLAAGSDAYDQAYEDAMERIGSQLKDQKELAMQVLSWITCAKRPLTTLALQHALAVEPDEPDIDQDNLTEVHDMVSVCAGLIIVDKKSDIIRLVHYTTQEYFERTKTRWFMSADDTIAQTCLAYLSFQCFASGPCLTDEELEKRLLSYPLYGYAATNWGFHARTQSLKIRELVLSFLESDPIMSASNQAALASKGSPGYSQRVPRFRTGLHIAACFGLTDVVMSLLMKGCETSPKDSYLQTPLMLAAANGHDVVVSLLLNSEDVNSRDMHGRTALSLAAEMGRDKAVMKLLTKNGIDTTLKDRYDQTPLAWAAAGGHNGVVDLLSGKGPDDLKPEYVSFGAEHLVRAAEDGNEAACEIFLRQVHPNSVNKAGHTPLHAAAASGNEAIVNMMMAIDGVDVNIKSRSGMTPFACAVAKGHEGVCRILLGTARVNPDERYCNGEPPLSIAARNQRESIVELLLETGANPRLQDDYRRTPLWYAARNGSTSIIELLLKKGADVDSEDDGKRTPLSLAAENNYQSVAGLLLAHGANPNAEDGHSRTPASFAAENGHMAVIETLLEEEKLDLNVSDMFGRTALVWAAELGHPSIVKLILKRMCENDSQHTQKIQWLFTSEELRTIIDLLASERVGRLKKSGFNLVLYAAKNGHTLLVKFLLEIGCSPDHRDHDGRTPFYWAADGGHEDVLRLLLVTGRVEPDMKQGRLSQTPLSRAAGKGHKEVVQWLLTISEVDPDSADKYKRTPLSWAAEGGHQEVVRLLLATGRVNPDSVDEKERTPLSLAAEGGHQEVAQLLLATGRVNPNSRDWLGRTPLSRASGSRGEGVTRWLLQTEDIMPDSKDDDDRTPLSWAAESGQQETVRLLLATGRVELDSKDKCGQTPLSRAAARGHEGIVQWFLGTGQVNPETRDEHGQSPLSWAAEGGHEGVVRLLLAAEGVEPDSQDKCLRTPLWWAAEGGHAQVVKLLLETGKVNPGQKSIYNQTAMDRAVRESRRDVVQLLRSA</sequence>
<feature type="repeat" description="ANK" evidence="3">
    <location>
        <begin position="858"/>
        <end position="891"/>
    </location>
</feature>
<dbReference type="PROSITE" id="PS50297">
    <property type="entry name" value="ANK_REP_REGION"/>
    <property type="match status" value="10"/>
</dbReference>
<dbReference type="InterPro" id="IPR054471">
    <property type="entry name" value="GPIID_WHD"/>
</dbReference>
<dbReference type="RefSeq" id="XP_016251069.1">
    <property type="nucleotide sequence ID" value="XM_016389167.1"/>
</dbReference>